<gene>
    <name evidence="1" type="ORF">HYPSUDRAFT_894385</name>
</gene>
<evidence type="ECO:0000313" key="2">
    <source>
        <dbReference type="Proteomes" id="UP000054270"/>
    </source>
</evidence>
<dbReference type="EMBL" id="KN817579">
    <property type="protein sequence ID" value="KJA19265.1"/>
    <property type="molecule type" value="Genomic_DNA"/>
</dbReference>
<sequence length="148" mass="16904">MYTLPLARPALCSYRVYSLRHSPDVRPRLLQSVASVYVLLLTALAFEITLWPLNKTPSTRSRSEFHDGHRVRLLVHARCAACAIFDTARCARRDRESDLNLTILAASLLPRAAWLPILDHIRWPWAAPLLSLSCASLHAMFWMRQLSQ</sequence>
<evidence type="ECO:0000313" key="1">
    <source>
        <dbReference type="EMBL" id="KJA19265.1"/>
    </source>
</evidence>
<protein>
    <submittedName>
        <fullName evidence="1">Uncharacterized protein</fullName>
    </submittedName>
</protein>
<dbReference type="Proteomes" id="UP000054270">
    <property type="component" value="Unassembled WGS sequence"/>
</dbReference>
<organism evidence="1 2">
    <name type="scientific">Hypholoma sublateritium (strain FD-334 SS-4)</name>
    <dbReference type="NCBI Taxonomy" id="945553"/>
    <lineage>
        <taxon>Eukaryota</taxon>
        <taxon>Fungi</taxon>
        <taxon>Dikarya</taxon>
        <taxon>Basidiomycota</taxon>
        <taxon>Agaricomycotina</taxon>
        <taxon>Agaricomycetes</taxon>
        <taxon>Agaricomycetidae</taxon>
        <taxon>Agaricales</taxon>
        <taxon>Agaricineae</taxon>
        <taxon>Strophariaceae</taxon>
        <taxon>Hypholoma</taxon>
    </lineage>
</organism>
<keyword evidence="2" id="KW-1185">Reference proteome</keyword>
<dbReference type="AlphaFoldDB" id="A0A0D2PGP7"/>
<accession>A0A0D2PGP7</accession>
<proteinExistence type="predicted"/>
<reference evidence="2" key="1">
    <citation type="submission" date="2014-04" db="EMBL/GenBank/DDBJ databases">
        <title>Evolutionary Origins and Diversification of the Mycorrhizal Mutualists.</title>
        <authorList>
            <consortium name="DOE Joint Genome Institute"/>
            <consortium name="Mycorrhizal Genomics Consortium"/>
            <person name="Kohler A."/>
            <person name="Kuo A."/>
            <person name="Nagy L.G."/>
            <person name="Floudas D."/>
            <person name="Copeland A."/>
            <person name="Barry K.W."/>
            <person name="Cichocki N."/>
            <person name="Veneault-Fourrey C."/>
            <person name="LaButti K."/>
            <person name="Lindquist E.A."/>
            <person name="Lipzen A."/>
            <person name="Lundell T."/>
            <person name="Morin E."/>
            <person name="Murat C."/>
            <person name="Riley R."/>
            <person name="Ohm R."/>
            <person name="Sun H."/>
            <person name="Tunlid A."/>
            <person name="Henrissat B."/>
            <person name="Grigoriev I.V."/>
            <person name="Hibbett D.S."/>
            <person name="Martin F."/>
        </authorList>
    </citation>
    <scope>NUCLEOTIDE SEQUENCE [LARGE SCALE GENOMIC DNA]</scope>
    <source>
        <strain evidence="2">FD-334 SS-4</strain>
    </source>
</reference>
<name>A0A0D2PGP7_HYPSF</name>